<comment type="caution">
    <text evidence="2">The sequence shown here is derived from an EMBL/GenBank/DDBJ whole genome shotgun (WGS) entry which is preliminary data.</text>
</comment>
<organism evidence="2 3">
    <name type="scientific">Vibrio aestuarianus</name>
    <dbReference type="NCBI Taxonomy" id="28171"/>
    <lineage>
        <taxon>Bacteria</taxon>
        <taxon>Pseudomonadati</taxon>
        <taxon>Pseudomonadota</taxon>
        <taxon>Gammaproteobacteria</taxon>
        <taxon>Vibrionales</taxon>
        <taxon>Vibrionaceae</taxon>
        <taxon>Vibrio</taxon>
    </lineage>
</organism>
<name>A0ABM9FI35_9VIBR</name>
<protein>
    <submittedName>
        <fullName evidence="2">Uncharacterized protein</fullName>
    </submittedName>
</protein>
<proteinExistence type="predicted"/>
<feature type="compositionally biased region" description="Polar residues" evidence="1">
    <location>
        <begin position="27"/>
        <end position="39"/>
    </location>
</feature>
<sequence length="71" mass="8292">MFKNPFRPSQLAENTERILNEIVKLTSKTHPTHNAQLSGEQRDHNPKPLRLKHKTQPRAETPKRWESVLNA</sequence>
<keyword evidence="3" id="KW-1185">Reference proteome</keyword>
<feature type="compositionally biased region" description="Basic residues" evidence="1">
    <location>
        <begin position="47"/>
        <end position="56"/>
    </location>
</feature>
<evidence type="ECO:0000256" key="1">
    <source>
        <dbReference type="SAM" id="MobiDB-lite"/>
    </source>
</evidence>
<evidence type="ECO:0000313" key="3">
    <source>
        <dbReference type="Proteomes" id="UP001152658"/>
    </source>
</evidence>
<reference evidence="2" key="1">
    <citation type="submission" date="2022-06" db="EMBL/GenBank/DDBJ databases">
        <authorList>
            <person name="Goudenege D."/>
            <person name="Le Roux F."/>
        </authorList>
    </citation>
    <scope>NUCLEOTIDE SEQUENCE</scope>
    <source>
        <strain evidence="2">12-063</strain>
    </source>
</reference>
<evidence type="ECO:0000313" key="2">
    <source>
        <dbReference type="EMBL" id="CAH8188425.1"/>
    </source>
</evidence>
<accession>A0ABM9FI35</accession>
<feature type="region of interest" description="Disordered" evidence="1">
    <location>
        <begin position="27"/>
        <end position="71"/>
    </location>
</feature>
<dbReference type="RefSeq" id="WP_282207340.1">
    <property type="nucleotide sequence ID" value="NZ_JAKOGL010000100.1"/>
</dbReference>
<gene>
    <name evidence="2" type="ORF">VAE063_1000047</name>
</gene>
<feature type="compositionally biased region" description="Basic and acidic residues" evidence="1">
    <location>
        <begin position="60"/>
        <end position="71"/>
    </location>
</feature>
<dbReference type="Proteomes" id="UP001152658">
    <property type="component" value="Unassembled WGS sequence"/>
</dbReference>
<dbReference type="EMBL" id="CALYLK010000001">
    <property type="protein sequence ID" value="CAH8188425.1"/>
    <property type="molecule type" value="Genomic_DNA"/>
</dbReference>